<evidence type="ECO:0000256" key="1">
    <source>
        <dbReference type="SAM" id="Coils"/>
    </source>
</evidence>
<name>A0A5B8IHL9_9VIRU</name>
<evidence type="ECO:0000256" key="2">
    <source>
        <dbReference type="SAM" id="Phobius"/>
    </source>
</evidence>
<dbReference type="EMBL" id="MK250086">
    <property type="protein sequence ID" value="QDY52015.1"/>
    <property type="molecule type" value="Genomic_DNA"/>
</dbReference>
<reference evidence="3" key="1">
    <citation type="submission" date="2018-11" db="EMBL/GenBank/DDBJ databases">
        <title>A distinct lineage of giant viruses engineers rhodopsin photosystems in predatory marine eukaryotes.</title>
        <authorList>
            <person name="Needham D.M."/>
            <person name="Yoshizawa S."/>
            <person name="Hosaka T."/>
            <person name="Poirier C."/>
            <person name="Choi C.-J."/>
            <person name="Hehenberger E."/>
            <person name="Irwin N.A.T."/>
            <person name="Wilken S."/>
            <person name="Yung C.-M."/>
            <person name="Bachy C."/>
            <person name="Kurihara R."/>
            <person name="Nakajima Y."/>
            <person name="Kojima K."/>
            <person name="Kimura-Someya T."/>
            <person name="Leonard G."/>
            <person name="Malmstrom R.R."/>
            <person name="Mende D."/>
            <person name="Olson D.K."/>
            <person name="Sudo Y."/>
            <person name="Sudek S."/>
            <person name="Richards T.A."/>
            <person name="DeLong E.F."/>
            <person name="Keeling P.J."/>
            <person name="Santoro A.E."/>
            <person name="Shirouzu M."/>
            <person name="Iwasaki W."/>
            <person name="Worden A.Z."/>
        </authorList>
    </citation>
    <scope>NUCLEOTIDE SEQUENCE</scope>
</reference>
<feature type="coiled-coil region" evidence="1">
    <location>
        <begin position="227"/>
        <end position="296"/>
    </location>
</feature>
<keyword evidence="2" id="KW-1133">Transmembrane helix</keyword>
<gene>
    <name evidence="3" type="ORF">2_87</name>
</gene>
<sequence>MNKKTVILAIIIISVLVFLYYCNNIENMKENFINNLKEREHKENFDNIPSINEMKKTINDTVNKNNSDANANEVEVNANANEVNANEVNVNEVNANEVNVNEVNANEVNVNDLNSTNNTCKDGNCLFSCNKDKVENKEVKVEDMMKTIEETEKLCDLIEEKDRIRREKEEEENIEKQIQLNKKFLLQQKSQNQQIEDLQKIVKEMVFTEEITKAGLEKCGNKTEKCLANKEERLMDILEEKKRQSKKVKVNLKLDKFGSDIKGYLSKQLNASNIDIENLSRLINSGQINMEDLKKNTSGSMDNSNDCPNCKIDLTKYIDRCKIPCRKCRDPLWNCPQDK</sequence>
<organism evidence="3">
    <name type="scientific">Mimiviridae sp. ChoanoV1</name>
    <dbReference type="NCBI Taxonomy" id="2596887"/>
    <lineage>
        <taxon>Viruses</taxon>
        <taxon>Varidnaviria</taxon>
        <taxon>Bamfordvirae</taxon>
        <taxon>Nucleocytoviricota</taxon>
        <taxon>Megaviricetes</taxon>
        <taxon>Imitervirales</taxon>
        <taxon>Schizomimiviridae</taxon>
    </lineage>
</organism>
<keyword evidence="2" id="KW-0812">Transmembrane</keyword>
<protein>
    <submittedName>
        <fullName evidence="3">Uncharacterized protein</fullName>
    </submittedName>
</protein>
<proteinExistence type="predicted"/>
<feature type="transmembrane region" description="Helical" evidence="2">
    <location>
        <begin position="6"/>
        <end position="22"/>
    </location>
</feature>
<accession>A0A5B8IHL9</accession>
<evidence type="ECO:0000313" key="3">
    <source>
        <dbReference type="EMBL" id="QDY52015.1"/>
    </source>
</evidence>
<feature type="coiled-coil region" evidence="1">
    <location>
        <begin position="131"/>
        <end position="181"/>
    </location>
</feature>
<keyword evidence="2" id="KW-0472">Membrane</keyword>
<keyword evidence="1" id="KW-0175">Coiled coil</keyword>